<dbReference type="NCBIfam" id="NF001453">
    <property type="entry name" value="PRK00312.1"/>
    <property type="match status" value="1"/>
</dbReference>
<sequence length="227" mass="25106">MLHKSRKKDIYARARKTMLQTHLLPRGIKQKEVIDAMLSVPRHLFVDVGFREQVYGDFPLPIGAGQTISQPFMVAYMTEQLELTGSEKILEIGTGSGYQAAVLSHLATRIFSVERVSELAAKTRKLLDSLHYTNVVIRVGDGTQGWAEHAPYDAIIVTAASPDIPGALIEQLAEGGRLIIPVGSEHTQELIKITKKRGRITKEILGGCRFVKLIGKNGWQPEPGRQT</sequence>
<dbReference type="PANTHER" id="PTHR11579">
    <property type="entry name" value="PROTEIN-L-ISOASPARTATE O-METHYLTRANSFERASE"/>
    <property type="match status" value="1"/>
</dbReference>
<dbReference type="CDD" id="cd02440">
    <property type="entry name" value="AdoMet_MTases"/>
    <property type="match status" value="1"/>
</dbReference>
<evidence type="ECO:0000256" key="7">
    <source>
        <dbReference type="ARBA" id="ARBA00022691"/>
    </source>
</evidence>
<dbReference type="EC" id="2.1.1.77" evidence="3"/>
<dbReference type="GO" id="GO:0005737">
    <property type="term" value="C:cytoplasm"/>
    <property type="evidence" value="ECO:0007669"/>
    <property type="project" value="UniProtKB-SubCell"/>
</dbReference>
<dbReference type="InterPro" id="IPR000682">
    <property type="entry name" value="PCMT"/>
</dbReference>
<evidence type="ECO:0000256" key="2">
    <source>
        <dbReference type="ARBA" id="ARBA00005369"/>
    </source>
</evidence>
<dbReference type="PROSITE" id="PS01279">
    <property type="entry name" value="PCMT"/>
    <property type="match status" value="1"/>
</dbReference>
<dbReference type="Pfam" id="PF01135">
    <property type="entry name" value="PCMT"/>
    <property type="match status" value="1"/>
</dbReference>
<evidence type="ECO:0000313" key="8">
    <source>
        <dbReference type="EMBL" id="VAV83836.1"/>
    </source>
</evidence>
<dbReference type="AlphaFoldDB" id="A0A3B0R417"/>
<reference evidence="8" key="1">
    <citation type="submission" date="2018-06" db="EMBL/GenBank/DDBJ databases">
        <authorList>
            <person name="Zhirakovskaya E."/>
        </authorList>
    </citation>
    <scope>NUCLEOTIDE SEQUENCE</scope>
</reference>
<comment type="similarity">
    <text evidence="2">Belongs to the methyltransferase superfamily. L-isoaspartyl/D-aspartyl protein methyltransferase family.</text>
</comment>
<dbReference type="Gene3D" id="3.40.50.150">
    <property type="entry name" value="Vaccinia Virus protein VP39"/>
    <property type="match status" value="1"/>
</dbReference>
<dbReference type="GO" id="GO:0004719">
    <property type="term" value="F:protein-L-isoaspartate (D-aspartate) O-methyltransferase activity"/>
    <property type="evidence" value="ECO:0007669"/>
    <property type="project" value="UniProtKB-EC"/>
</dbReference>
<dbReference type="NCBIfam" id="TIGR00080">
    <property type="entry name" value="pimt"/>
    <property type="match status" value="1"/>
</dbReference>
<protein>
    <recommendedName>
        <fullName evidence="3">protein-L-isoaspartate(D-aspartate) O-methyltransferase</fullName>
        <ecNumber evidence="3">2.1.1.77</ecNumber>
    </recommendedName>
</protein>
<dbReference type="GO" id="GO:0032259">
    <property type="term" value="P:methylation"/>
    <property type="evidence" value="ECO:0007669"/>
    <property type="project" value="UniProtKB-KW"/>
</dbReference>
<dbReference type="SUPFAM" id="SSF53335">
    <property type="entry name" value="S-adenosyl-L-methionine-dependent methyltransferases"/>
    <property type="match status" value="1"/>
</dbReference>
<dbReference type="InterPro" id="IPR029063">
    <property type="entry name" value="SAM-dependent_MTases_sf"/>
</dbReference>
<name>A0A3B0R417_9ZZZZ</name>
<keyword evidence="7" id="KW-0949">S-adenosyl-L-methionine</keyword>
<evidence type="ECO:0000256" key="4">
    <source>
        <dbReference type="ARBA" id="ARBA00022490"/>
    </source>
</evidence>
<dbReference type="EMBL" id="UOEA01000051">
    <property type="protein sequence ID" value="VAV83836.1"/>
    <property type="molecule type" value="Genomic_DNA"/>
</dbReference>
<dbReference type="FunFam" id="3.40.50.150:FF:000010">
    <property type="entry name" value="Protein-L-isoaspartate O-methyltransferase"/>
    <property type="match status" value="1"/>
</dbReference>
<keyword evidence="6 8" id="KW-0808">Transferase</keyword>
<evidence type="ECO:0000256" key="6">
    <source>
        <dbReference type="ARBA" id="ARBA00022679"/>
    </source>
</evidence>
<keyword evidence="5 8" id="KW-0489">Methyltransferase</keyword>
<evidence type="ECO:0000256" key="1">
    <source>
        <dbReference type="ARBA" id="ARBA00004496"/>
    </source>
</evidence>
<evidence type="ECO:0000256" key="5">
    <source>
        <dbReference type="ARBA" id="ARBA00022603"/>
    </source>
</evidence>
<comment type="subcellular location">
    <subcellularLocation>
        <location evidence="1">Cytoplasm</location>
    </subcellularLocation>
</comment>
<keyword evidence="4" id="KW-0963">Cytoplasm</keyword>
<accession>A0A3B0R417</accession>
<dbReference type="HAMAP" id="MF_00090">
    <property type="entry name" value="PIMT"/>
    <property type="match status" value="1"/>
</dbReference>
<proteinExistence type="inferred from homology"/>
<evidence type="ECO:0000256" key="3">
    <source>
        <dbReference type="ARBA" id="ARBA00011890"/>
    </source>
</evidence>
<gene>
    <name evidence="8" type="ORF">MNBD_DELTA01-606</name>
</gene>
<dbReference type="PANTHER" id="PTHR11579:SF0">
    <property type="entry name" value="PROTEIN-L-ISOASPARTATE(D-ASPARTATE) O-METHYLTRANSFERASE"/>
    <property type="match status" value="1"/>
</dbReference>
<organism evidence="8">
    <name type="scientific">hydrothermal vent metagenome</name>
    <dbReference type="NCBI Taxonomy" id="652676"/>
    <lineage>
        <taxon>unclassified sequences</taxon>
        <taxon>metagenomes</taxon>
        <taxon>ecological metagenomes</taxon>
    </lineage>
</organism>